<evidence type="ECO:0000313" key="2">
    <source>
        <dbReference type="Proteomes" id="UP000177659"/>
    </source>
</evidence>
<dbReference type="EMBL" id="MFLC01000008">
    <property type="protein sequence ID" value="OGG55235.1"/>
    <property type="molecule type" value="Genomic_DNA"/>
</dbReference>
<reference evidence="1 2" key="1">
    <citation type="journal article" date="2016" name="Nat. Commun.">
        <title>Thousands of microbial genomes shed light on interconnected biogeochemical processes in an aquifer system.</title>
        <authorList>
            <person name="Anantharaman K."/>
            <person name="Brown C.T."/>
            <person name="Hug L.A."/>
            <person name="Sharon I."/>
            <person name="Castelle C.J."/>
            <person name="Probst A.J."/>
            <person name="Thomas B.C."/>
            <person name="Singh A."/>
            <person name="Wilkins M.J."/>
            <person name="Karaoz U."/>
            <person name="Brodie E.L."/>
            <person name="Williams K.H."/>
            <person name="Hubbard S.S."/>
            <person name="Banfield J.F."/>
        </authorList>
    </citation>
    <scope>NUCLEOTIDE SEQUENCE [LARGE SCALE GENOMIC DNA]</scope>
</reference>
<gene>
    <name evidence="1" type="ORF">A3D62_01460</name>
</gene>
<organism evidence="1 2">
    <name type="scientific">Candidatus Kaiserbacteria bacterium RIFCSPHIGHO2_02_FULL_49_11</name>
    <dbReference type="NCBI Taxonomy" id="1798489"/>
    <lineage>
        <taxon>Bacteria</taxon>
        <taxon>Candidatus Kaiseribacteriota</taxon>
    </lineage>
</organism>
<protein>
    <submittedName>
        <fullName evidence="1">Uncharacterized protein</fullName>
    </submittedName>
</protein>
<accession>A0A1F6D1H9</accession>
<sequence>MGKRKGRGRAMEFNPTRRLTILGIASAALLLGTRSILAAPWDNAPEHVKKWMREQENENGESCCGLGDAPPVKVGETNGQYYFEWEGQLWPIPLEVIDWVESTPVNRHVIFFRYYPEASGFGVTYTMASVDVYCAKLISPQG</sequence>
<proteinExistence type="predicted"/>
<evidence type="ECO:0000313" key="1">
    <source>
        <dbReference type="EMBL" id="OGG55235.1"/>
    </source>
</evidence>
<name>A0A1F6D1H9_9BACT</name>
<dbReference type="Proteomes" id="UP000177659">
    <property type="component" value="Unassembled WGS sequence"/>
</dbReference>
<comment type="caution">
    <text evidence="1">The sequence shown here is derived from an EMBL/GenBank/DDBJ whole genome shotgun (WGS) entry which is preliminary data.</text>
</comment>
<dbReference type="AlphaFoldDB" id="A0A1F6D1H9"/>